<dbReference type="InterPro" id="IPR036217">
    <property type="entry name" value="MethylDNA_cys_MeTrfase_DNAb"/>
</dbReference>
<proteinExistence type="predicted"/>
<dbReference type="SUPFAM" id="SSF53155">
    <property type="entry name" value="Methylated DNA-protein cysteine methyltransferase domain"/>
    <property type="match status" value="1"/>
</dbReference>
<evidence type="ECO:0000313" key="9">
    <source>
        <dbReference type="EMBL" id="PIY20619.1"/>
    </source>
</evidence>
<dbReference type="PROSITE" id="PS00374">
    <property type="entry name" value="MGMT"/>
    <property type="match status" value="1"/>
</dbReference>
<dbReference type="EMBL" id="PFKI01000005">
    <property type="protein sequence ID" value="PIY20619.1"/>
    <property type="molecule type" value="Genomic_DNA"/>
</dbReference>
<keyword evidence="2" id="KW-0489">Methyltransferase</keyword>
<dbReference type="Gene3D" id="1.10.10.10">
    <property type="entry name" value="Winged helix-like DNA-binding domain superfamily/Winged helix DNA-binding domain"/>
    <property type="match status" value="1"/>
</dbReference>
<name>A0A2M7P5G3_9BACT</name>
<dbReference type="GO" id="GO:0006281">
    <property type="term" value="P:DNA repair"/>
    <property type="evidence" value="ECO:0007669"/>
    <property type="project" value="UniProtKB-KW"/>
</dbReference>
<sequence length="203" mass="24049">MEIPEKQEIYRYVYFNTQLGWMGVASSDQGIRALVLPQKERRMVTRELKRQLPLQSNMIFDYYSFSDISDSFKQYFKKRFVMFDFPLDINRGDAFERKVWEVTCSVPYGEIRTYKWVAQKLGYQNAVSPVSSALRYNPLPLIIPCHRVVMGEYSREGYSRGFEWKKKLLEIERRGRTEGGHFYSPFGISDSNYSPQRHEDTKS</sequence>
<gene>
    <name evidence="9" type="ORF">COZ13_00085</name>
</gene>
<dbReference type="GO" id="GO:0003908">
    <property type="term" value="F:methylated-DNA-[protein]-cysteine S-methyltransferase activity"/>
    <property type="evidence" value="ECO:0007669"/>
    <property type="project" value="UniProtKB-EC"/>
</dbReference>
<evidence type="ECO:0000256" key="4">
    <source>
        <dbReference type="ARBA" id="ARBA00022763"/>
    </source>
</evidence>
<dbReference type="InterPro" id="IPR001497">
    <property type="entry name" value="MethylDNA_cys_MeTrfase_AS"/>
</dbReference>
<dbReference type="Gene3D" id="3.30.160.70">
    <property type="entry name" value="Methylated DNA-protein cysteine methyltransferase domain"/>
    <property type="match status" value="1"/>
</dbReference>
<evidence type="ECO:0000259" key="7">
    <source>
        <dbReference type="Pfam" id="PF01035"/>
    </source>
</evidence>
<dbReference type="InterPro" id="IPR036631">
    <property type="entry name" value="MGMT_N_sf"/>
</dbReference>
<dbReference type="PANTHER" id="PTHR10815:SF5">
    <property type="entry name" value="METHYLATED-DNA--PROTEIN-CYSTEINE METHYLTRANSFERASE"/>
    <property type="match status" value="1"/>
</dbReference>
<dbReference type="PANTHER" id="PTHR10815">
    <property type="entry name" value="METHYLATED-DNA--PROTEIN-CYSTEINE METHYLTRANSFERASE"/>
    <property type="match status" value="1"/>
</dbReference>
<keyword evidence="4" id="KW-0227">DNA damage</keyword>
<evidence type="ECO:0000256" key="6">
    <source>
        <dbReference type="ARBA" id="ARBA00049348"/>
    </source>
</evidence>
<keyword evidence="5" id="KW-0234">DNA repair</keyword>
<accession>A0A2M7P5G3</accession>
<dbReference type="InterPro" id="IPR014048">
    <property type="entry name" value="MethylDNA_cys_MeTrfase_DNA-bd"/>
</dbReference>
<comment type="catalytic activity">
    <reaction evidence="6">
        <text>a 6-O-methyl-2'-deoxyguanosine in DNA + L-cysteinyl-[protein] = S-methyl-L-cysteinyl-[protein] + a 2'-deoxyguanosine in DNA</text>
        <dbReference type="Rhea" id="RHEA:24000"/>
        <dbReference type="Rhea" id="RHEA-COMP:10131"/>
        <dbReference type="Rhea" id="RHEA-COMP:10132"/>
        <dbReference type="Rhea" id="RHEA-COMP:11367"/>
        <dbReference type="Rhea" id="RHEA-COMP:11368"/>
        <dbReference type="ChEBI" id="CHEBI:29950"/>
        <dbReference type="ChEBI" id="CHEBI:82612"/>
        <dbReference type="ChEBI" id="CHEBI:85445"/>
        <dbReference type="ChEBI" id="CHEBI:85448"/>
        <dbReference type="EC" id="2.1.1.63"/>
    </reaction>
</comment>
<reference evidence="10" key="1">
    <citation type="submission" date="2017-09" db="EMBL/GenBank/DDBJ databases">
        <title>Depth-based differentiation of microbial function through sediment-hosted aquifers and enrichment of novel symbionts in the deep terrestrial subsurface.</title>
        <authorList>
            <person name="Probst A.J."/>
            <person name="Ladd B."/>
            <person name="Jarett J.K."/>
            <person name="Geller-Mcgrath D.E."/>
            <person name="Sieber C.M.K."/>
            <person name="Emerson J.B."/>
            <person name="Anantharaman K."/>
            <person name="Thomas B.C."/>
            <person name="Malmstrom R."/>
            <person name="Stieglmeier M."/>
            <person name="Klingl A."/>
            <person name="Woyke T."/>
            <person name="Ryan C.M."/>
            <person name="Banfield J.F."/>
        </authorList>
    </citation>
    <scope>NUCLEOTIDE SEQUENCE [LARGE SCALE GENOMIC DNA]</scope>
</reference>
<comment type="caution">
    <text evidence="9">The sequence shown here is derived from an EMBL/GenBank/DDBJ whole genome shotgun (WGS) entry which is preliminary data.</text>
</comment>
<protein>
    <submittedName>
        <fullName evidence="9">Uncharacterized protein</fullName>
    </submittedName>
</protein>
<dbReference type="NCBIfam" id="TIGR00589">
    <property type="entry name" value="ogt"/>
    <property type="match status" value="1"/>
</dbReference>
<feature type="domain" description="Methylguanine DNA methyltransferase ribonuclease-like" evidence="8">
    <location>
        <begin position="11"/>
        <end position="89"/>
    </location>
</feature>
<evidence type="ECO:0000256" key="2">
    <source>
        <dbReference type="ARBA" id="ARBA00022603"/>
    </source>
</evidence>
<evidence type="ECO:0000256" key="3">
    <source>
        <dbReference type="ARBA" id="ARBA00022679"/>
    </source>
</evidence>
<dbReference type="InterPro" id="IPR036388">
    <property type="entry name" value="WH-like_DNA-bd_sf"/>
</dbReference>
<dbReference type="AlphaFoldDB" id="A0A2M7P5G3"/>
<dbReference type="Proteomes" id="UP000231028">
    <property type="component" value="Unassembled WGS sequence"/>
</dbReference>
<dbReference type="SUPFAM" id="SSF46767">
    <property type="entry name" value="Methylated DNA-protein cysteine methyltransferase, C-terminal domain"/>
    <property type="match status" value="1"/>
</dbReference>
<evidence type="ECO:0000256" key="1">
    <source>
        <dbReference type="ARBA" id="ARBA00001286"/>
    </source>
</evidence>
<keyword evidence="3" id="KW-0808">Transferase</keyword>
<evidence type="ECO:0000259" key="8">
    <source>
        <dbReference type="Pfam" id="PF02870"/>
    </source>
</evidence>
<evidence type="ECO:0000313" key="10">
    <source>
        <dbReference type="Proteomes" id="UP000231028"/>
    </source>
</evidence>
<dbReference type="CDD" id="cd06445">
    <property type="entry name" value="ATase"/>
    <property type="match status" value="1"/>
</dbReference>
<dbReference type="InterPro" id="IPR008332">
    <property type="entry name" value="MethylG_MeTrfase_N"/>
</dbReference>
<comment type="catalytic activity">
    <reaction evidence="1">
        <text>a 4-O-methyl-thymidine in DNA + L-cysteinyl-[protein] = a thymidine in DNA + S-methyl-L-cysteinyl-[protein]</text>
        <dbReference type="Rhea" id="RHEA:53428"/>
        <dbReference type="Rhea" id="RHEA-COMP:10131"/>
        <dbReference type="Rhea" id="RHEA-COMP:10132"/>
        <dbReference type="Rhea" id="RHEA-COMP:13555"/>
        <dbReference type="Rhea" id="RHEA-COMP:13556"/>
        <dbReference type="ChEBI" id="CHEBI:29950"/>
        <dbReference type="ChEBI" id="CHEBI:82612"/>
        <dbReference type="ChEBI" id="CHEBI:137386"/>
        <dbReference type="ChEBI" id="CHEBI:137387"/>
        <dbReference type="EC" id="2.1.1.63"/>
    </reaction>
</comment>
<evidence type="ECO:0000256" key="5">
    <source>
        <dbReference type="ARBA" id="ARBA00023204"/>
    </source>
</evidence>
<dbReference type="Pfam" id="PF01035">
    <property type="entry name" value="DNA_binding_1"/>
    <property type="match status" value="1"/>
</dbReference>
<dbReference type="GO" id="GO:0032259">
    <property type="term" value="P:methylation"/>
    <property type="evidence" value="ECO:0007669"/>
    <property type="project" value="UniProtKB-KW"/>
</dbReference>
<feature type="domain" description="Methylated-DNA-[protein]-cysteine S-methyltransferase DNA binding" evidence="7">
    <location>
        <begin position="94"/>
        <end position="173"/>
    </location>
</feature>
<dbReference type="Pfam" id="PF02870">
    <property type="entry name" value="Methyltransf_1N"/>
    <property type="match status" value="1"/>
</dbReference>
<organism evidence="9 10">
    <name type="scientific">Candidatus Desantisbacteria bacterium CG_4_10_14_3_um_filter_40_18</name>
    <dbReference type="NCBI Taxonomy" id="1974544"/>
    <lineage>
        <taxon>Bacteria</taxon>
        <taxon>Candidatus Desantisiibacteriota</taxon>
    </lineage>
</organism>